<dbReference type="SUPFAM" id="SSF51120">
    <property type="entry name" value="beta-Roll"/>
    <property type="match status" value="1"/>
</dbReference>
<dbReference type="Proteomes" id="UP000700706">
    <property type="component" value="Unassembled WGS sequence"/>
</dbReference>
<sequence length="179" mass="17510">MYSESSVGVTIDLALGTGSGGNAQGDTLADIETVYGSNVGDTLVGNAAANTLAGNAGDDVLRGGAGKDVLGGGAGADHFVYAAVADSAVGNAADVIADFSHAQADRIDLTSIDANTGMANDQAFGFIGSAAFSHHAGELRAVVSGSQTTVSGDVNGDGVADFSIVLTGAITLQAVDFLL</sequence>
<evidence type="ECO:0000259" key="4">
    <source>
        <dbReference type="Pfam" id="PF08548"/>
    </source>
</evidence>
<evidence type="ECO:0000256" key="3">
    <source>
        <dbReference type="ARBA" id="ARBA00022737"/>
    </source>
</evidence>
<dbReference type="AlphaFoldDB" id="A0A952KLI5"/>
<feature type="domain" description="Peptidase M10 serralysin C-terminal" evidence="4">
    <location>
        <begin position="62"/>
        <end position="178"/>
    </location>
</feature>
<protein>
    <recommendedName>
        <fullName evidence="4">Peptidase M10 serralysin C-terminal domain-containing protein</fullName>
    </recommendedName>
</protein>
<dbReference type="GO" id="GO:0005615">
    <property type="term" value="C:extracellular space"/>
    <property type="evidence" value="ECO:0007669"/>
    <property type="project" value="InterPro"/>
</dbReference>
<organism evidence="5 6">
    <name type="scientific">Inquilinus limosus</name>
    <dbReference type="NCBI Taxonomy" id="171674"/>
    <lineage>
        <taxon>Bacteria</taxon>
        <taxon>Pseudomonadati</taxon>
        <taxon>Pseudomonadota</taxon>
        <taxon>Alphaproteobacteria</taxon>
        <taxon>Rhodospirillales</taxon>
        <taxon>Rhodospirillaceae</taxon>
        <taxon>Inquilinus</taxon>
    </lineage>
</organism>
<reference evidence="5" key="1">
    <citation type="submission" date="2020-06" db="EMBL/GenBank/DDBJ databases">
        <title>Stable isotope informed genome-resolved metagenomics uncovers potential trophic interactions in rhizosphere soil.</title>
        <authorList>
            <person name="Starr E.P."/>
            <person name="Shi S."/>
            <person name="Blazewicz S.J."/>
            <person name="Koch B.J."/>
            <person name="Probst A.J."/>
            <person name="Hungate B.A."/>
            <person name="Pett-Ridge J."/>
            <person name="Firestone M.K."/>
            <person name="Banfield J.F."/>
        </authorList>
    </citation>
    <scope>NUCLEOTIDE SEQUENCE</scope>
    <source>
        <strain evidence="5">YM_69_17</strain>
    </source>
</reference>
<dbReference type="InterPro" id="IPR018511">
    <property type="entry name" value="Hemolysin-typ_Ca-bd_CS"/>
</dbReference>
<dbReference type="PRINTS" id="PR00313">
    <property type="entry name" value="CABNDNGRPT"/>
</dbReference>
<dbReference type="Gene3D" id="2.150.10.10">
    <property type="entry name" value="Serralysin-like metalloprotease, C-terminal"/>
    <property type="match status" value="1"/>
</dbReference>
<dbReference type="PROSITE" id="PS00330">
    <property type="entry name" value="HEMOLYSIN_CALCIUM"/>
    <property type="match status" value="1"/>
</dbReference>
<gene>
    <name evidence="5" type="ORF">JF625_16230</name>
</gene>
<evidence type="ECO:0000256" key="1">
    <source>
        <dbReference type="ARBA" id="ARBA00004613"/>
    </source>
</evidence>
<dbReference type="GO" id="GO:0005509">
    <property type="term" value="F:calcium ion binding"/>
    <property type="evidence" value="ECO:0007669"/>
    <property type="project" value="InterPro"/>
</dbReference>
<dbReference type="InterPro" id="IPR013858">
    <property type="entry name" value="Peptidase_M10B_C"/>
</dbReference>
<proteinExistence type="predicted"/>
<evidence type="ECO:0000313" key="6">
    <source>
        <dbReference type="Proteomes" id="UP000700706"/>
    </source>
</evidence>
<comment type="subcellular location">
    <subcellularLocation>
        <location evidence="1">Secreted</location>
    </subcellularLocation>
</comment>
<keyword evidence="3" id="KW-0677">Repeat</keyword>
<dbReference type="EMBL" id="JAEKLZ010000228">
    <property type="protein sequence ID" value="MBW8726684.1"/>
    <property type="molecule type" value="Genomic_DNA"/>
</dbReference>
<name>A0A952KLI5_9PROT</name>
<evidence type="ECO:0000313" key="5">
    <source>
        <dbReference type="EMBL" id="MBW8726684.1"/>
    </source>
</evidence>
<dbReference type="Pfam" id="PF08548">
    <property type="entry name" value="Peptidase_M10_C"/>
    <property type="match status" value="1"/>
</dbReference>
<comment type="caution">
    <text evidence="5">The sequence shown here is derived from an EMBL/GenBank/DDBJ whole genome shotgun (WGS) entry which is preliminary data.</text>
</comment>
<keyword evidence="2" id="KW-0964">Secreted</keyword>
<accession>A0A952KLI5</accession>
<dbReference type="InterPro" id="IPR011049">
    <property type="entry name" value="Serralysin-like_metalloprot_C"/>
</dbReference>
<evidence type="ECO:0000256" key="2">
    <source>
        <dbReference type="ARBA" id="ARBA00022525"/>
    </source>
</evidence>